<organism evidence="1">
    <name type="scientific">marine metagenome</name>
    <dbReference type="NCBI Taxonomy" id="408172"/>
    <lineage>
        <taxon>unclassified sequences</taxon>
        <taxon>metagenomes</taxon>
        <taxon>ecological metagenomes</taxon>
    </lineage>
</organism>
<reference evidence="1" key="1">
    <citation type="submission" date="2018-05" db="EMBL/GenBank/DDBJ databases">
        <authorList>
            <person name="Lanie J.A."/>
            <person name="Ng W.-L."/>
            <person name="Kazmierczak K.M."/>
            <person name="Andrzejewski T.M."/>
            <person name="Davidsen T.M."/>
            <person name="Wayne K.J."/>
            <person name="Tettelin H."/>
            <person name="Glass J.I."/>
            <person name="Rusch D."/>
            <person name="Podicherti R."/>
            <person name="Tsui H.-C.T."/>
            <person name="Winkler M.E."/>
        </authorList>
    </citation>
    <scope>NUCLEOTIDE SEQUENCE</scope>
</reference>
<protein>
    <submittedName>
        <fullName evidence="1">Uncharacterized protein</fullName>
    </submittedName>
</protein>
<gene>
    <name evidence="1" type="ORF">METZ01_LOCUS263721</name>
</gene>
<evidence type="ECO:0000313" key="1">
    <source>
        <dbReference type="EMBL" id="SVC10867.1"/>
    </source>
</evidence>
<sequence length="32" mass="3486">RSELATTRTILRCLPLTTNGLINEQIGTASKN</sequence>
<proteinExistence type="predicted"/>
<accession>A0A382JI79</accession>
<feature type="non-terminal residue" evidence="1">
    <location>
        <position position="32"/>
    </location>
</feature>
<name>A0A382JI79_9ZZZZ</name>
<feature type="non-terminal residue" evidence="1">
    <location>
        <position position="1"/>
    </location>
</feature>
<dbReference type="EMBL" id="UINC01074040">
    <property type="protein sequence ID" value="SVC10867.1"/>
    <property type="molecule type" value="Genomic_DNA"/>
</dbReference>
<dbReference type="AlphaFoldDB" id="A0A382JI79"/>